<dbReference type="PANTHER" id="PTHR33048">
    <property type="entry name" value="PTH11-LIKE INTEGRAL MEMBRANE PROTEIN (AFU_ORTHOLOGUE AFUA_5G11245)"/>
    <property type="match status" value="1"/>
</dbReference>
<evidence type="ECO:0000256" key="3">
    <source>
        <dbReference type="ARBA" id="ARBA00022989"/>
    </source>
</evidence>
<organism evidence="9 10">
    <name type="scientific">Apiospora arundinis</name>
    <dbReference type="NCBI Taxonomy" id="335852"/>
    <lineage>
        <taxon>Eukaryota</taxon>
        <taxon>Fungi</taxon>
        <taxon>Dikarya</taxon>
        <taxon>Ascomycota</taxon>
        <taxon>Pezizomycotina</taxon>
        <taxon>Sordariomycetes</taxon>
        <taxon>Xylariomycetidae</taxon>
        <taxon>Amphisphaeriales</taxon>
        <taxon>Apiosporaceae</taxon>
        <taxon>Apiospora</taxon>
    </lineage>
</organism>
<feature type="transmembrane region" description="Helical" evidence="7">
    <location>
        <begin position="239"/>
        <end position="259"/>
    </location>
</feature>
<dbReference type="Proteomes" id="UP001390339">
    <property type="component" value="Unassembled WGS sequence"/>
</dbReference>
<feature type="transmembrane region" description="Helical" evidence="7">
    <location>
        <begin position="121"/>
        <end position="142"/>
    </location>
</feature>
<feature type="transmembrane region" description="Helical" evidence="7">
    <location>
        <begin position="154"/>
        <end position="175"/>
    </location>
</feature>
<protein>
    <recommendedName>
        <fullName evidence="8">Rhodopsin domain-containing protein</fullName>
    </recommendedName>
</protein>
<keyword evidence="10" id="KW-1185">Reference proteome</keyword>
<feature type="domain" description="Rhodopsin" evidence="8">
    <location>
        <begin position="58"/>
        <end position="299"/>
    </location>
</feature>
<name>A0ABR2JHK0_9PEZI</name>
<evidence type="ECO:0000256" key="5">
    <source>
        <dbReference type="ARBA" id="ARBA00038359"/>
    </source>
</evidence>
<dbReference type="InterPro" id="IPR052337">
    <property type="entry name" value="SAT4-like"/>
</dbReference>
<accession>A0ABR2JHK0</accession>
<evidence type="ECO:0000313" key="9">
    <source>
        <dbReference type="EMBL" id="KAK8877001.1"/>
    </source>
</evidence>
<feature type="transmembrane region" description="Helical" evidence="7">
    <location>
        <begin position="208"/>
        <end position="227"/>
    </location>
</feature>
<evidence type="ECO:0000313" key="10">
    <source>
        <dbReference type="Proteomes" id="UP001390339"/>
    </source>
</evidence>
<feature type="compositionally biased region" description="Pro residues" evidence="6">
    <location>
        <begin position="13"/>
        <end position="29"/>
    </location>
</feature>
<keyword evidence="2 7" id="KW-0812">Transmembrane</keyword>
<reference evidence="9 10" key="1">
    <citation type="journal article" date="2024" name="IMA Fungus">
        <title>Apiospora arundinis, a panoply of carbohydrate-active enzymes and secondary metabolites.</title>
        <authorList>
            <person name="Sorensen T."/>
            <person name="Petersen C."/>
            <person name="Muurmann A.T."/>
            <person name="Christiansen J.V."/>
            <person name="Brundto M.L."/>
            <person name="Overgaard C.K."/>
            <person name="Boysen A.T."/>
            <person name="Wollenberg R.D."/>
            <person name="Larsen T.O."/>
            <person name="Sorensen J.L."/>
            <person name="Nielsen K.L."/>
            <person name="Sondergaard T.E."/>
        </authorList>
    </citation>
    <scope>NUCLEOTIDE SEQUENCE [LARGE SCALE GENOMIC DNA]</scope>
    <source>
        <strain evidence="9 10">AAU 773</strain>
    </source>
</reference>
<dbReference type="Pfam" id="PF20684">
    <property type="entry name" value="Fung_rhodopsin"/>
    <property type="match status" value="1"/>
</dbReference>
<evidence type="ECO:0000256" key="7">
    <source>
        <dbReference type="SAM" id="Phobius"/>
    </source>
</evidence>
<comment type="subcellular location">
    <subcellularLocation>
        <location evidence="1">Membrane</location>
        <topology evidence="1">Multi-pass membrane protein</topology>
    </subcellularLocation>
</comment>
<keyword evidence="4 7" id="KW-0472">Membrane</keyword>
<evidence type="ECO:0000256" key="4">
    <source>
        <dbReference type="ARBA" id="ARBA00023136"/>
    </source>
</evidence>
<dbReference type="PANTHER" id="PTHR33048:SF42">
    <property type="entry name" value="INTEGRAL MEMBRANE PROTEIN"/>
    <property type="match status" value="1"/>
</dbReference>
<feature type="transmembrane region" description="Helical" evidence="7">
    <location>
        <begin position="271"/>
        <end position="299"/>
    </location>
</feature>
<evidence type="ECO:0000256" key="2">
    <source>
        <dbReference type="ARBA" id="ARBA00022692"/>
    </source>
</evidence>
<dbReference type="InterPro" id="IPR049326">
    <property type="entry name" value="Rhodopsin_dom_fungi"/>
</dbReference>
<dbReference type="EMBL" id="JAPCWZ010000002">
    <property type="protein sequence ID" value="KAK8877001.1"/>
    <property type="molecule type" value="Genomic_DNA"/>
</dbReference>
<evidence type="ECO:0000259" key="8">
    <source>
        <dbReference type="Pfam" id="PF20684"/>
    </source>
</evidence>
<keyword evidence="3 7" id="KW-1133">Transmembrane helix</keyword>
<sequence length="392" mass="43825">MVYVDGVNLQPSKVPPQLQPNSTSPPPPSLDGLANPHAGVLSASIWCLTLAGAAVLALRIFAKVSRARPLWWDDGAMLLAWLVQFAAACVAQRAAGLGLGLGQDRLLLHPGRLYRIATLALVYPNLETVVVGTARVSFALALLRLRRDRWWRMLIWMVIVGLVVITMFALVLARLTQCIPMQKLQYGNMEGTCRGDGKSVLYVGWASGAWSAFSDFALIAMSWIVVWSVKMRKREKIGMALAMSIGVVSGGLTIFRYAWISPGFMADFYEYGWFGWILMSAEGMSSLIAASIPALRAFLLEMRADFRARFRAPITYFHRTWWNSTTTLRRGSSTETPRSRKHGIKVERNFVVSHDAPSQNETQGRFPEHERSYAHCDYLELRGMTGERPRNN</sequence>
<evidence type="ECO:0000256" key="6">
    <source>
        <dbReference type="SAM" id="MobiDB-lite"/>
    </source>
</evidence>
<feature type="transmembrane region" description="Helical" evidence="7">
    <location>
        <begin position="78"/>
        <end position="101"/>
    </location>
</feature>
<comment type="caution">
    <text evidence="9">The sequence shown here is derived from an EMBL/GenBank/DDBJ whole genome shotgun (WGS) entry which is preliminary data.</text>
</comment>
<comment type="similarity">
    <text evidence="5">Belongs to the SAT4 family.</text>
</comment>
<evidence type="ECO:0000256" key="1">
    <source>
        <dbReference type="ARBA" id="ARBA00004141"/>
    </source>
</evidence>
<gene>
    <name evidence="9" type="ORF">PGQ11_001947</name>
</gene>
<proteinExistence type="inferred from homology"/>
<feature type="region of interest" description="Disordered" evidence="6">
    <location>
        <begin position="11"/>
        <end position="31"/>
    </location>
</feature>
<feature type="transmembrane region" description="Helical" evidence="7">
    <location>
        <begin position="38"/>
        <end position="58"/>
    </location>
</feature>